<evidence type="ECO:0000313" key="3">
    <source>
        <dbReference type="Proteomes" id="UP000051952"/>
    </source>
</evidence>
<reference evidence="3" key="1">
    <citation type="submission" date="2015-09" db="EMBL/GenBank/DDBJ databases">
        <authorList>
            <consortium name="Pathogen Informatics"/>
        </authorList>
    </citation>
    <scope>NUCLEOTIDE SEQUENCE [LARGE SCALE GENOMIC DNA]</scope>
    <source>
        <strain evidence="3">Lake Konstanz</strain>
    </source>
</reference>
<organism evidence="2 3">
    <name type="scientific">Bodo saltans</name>
    <name type="common">Flagellated protozoan</name>
    <dbReference type="NCBI Taxonomy" id="75058"/>
    <lineage>
        <taxon>Eukaryota</taxon>
        <taxon>Discoba</taxon>
        <taxon>Euglenozoa</taxon>
        <taxon>Kinetoplastea</taxon>
        <taxon>Metakinetoplastina</taxon>
        <taxon>Eubodonida</taxon>
        <taxon>Bodonidae</taxon>
        <taxon>Bodo</taxon>
    </lineage>
</organism>
<feature type="chain" id="PRO_5006622232" description="Membrane-associated protein" evidence="1">
    <location>
        <begin position="19"/>
        <end position="304"/>
    </location>
</feature>
<feature type="signal peptide" evidence="1">
    <location>
        <begin position="1"/>
        <end position="18"/>
    </location>
</feature>
<gene>
    <name evidence="2" type="ORF">BSAL_88445</name>
</gene>
<sequence>MIMNGLLLALAAAVVASGSPLVALPEQFYVTLGTTIPFEGVDPVAQTGGMYVDGIHRRFRVDTFWMETSRSIVVDLERGICFVLHNHNCKMMQIGKSTGKNKGSASLLGVPEGFTLHPDLYNVRGAAVKRYSGVERGEYLQQVDYYIRNMTFVNPRVIPEHETDAPVATQGPVLWRIETQRSRRRELRAAPAKETNWRFFGQPLNELVPLDEPISSAVEQIIADVPITVDFFNFVPMQPDPNVFLMPATCEQLSEELDRDVDVFSAQRLLVDLSFHSAHGQAVMGSLWARKAPVTTTRDDDDEL</sequence>
<evidence type="ECO:0000256" key="1">
    <source>
        <dbReference type="SAM" id="SignalP"/>
    </source>
</evidence>
<dbReference type="OMA" id="LERGICF"/>
<dbReference type="Proteomes" id="UP000051952">
    <property type="component" value="Unassembled WGS sequence"/>
</dbReference>
<dbReference type="AlphaFoldDB" id="A0A0S4JB49"/>
<dbReference type="EMBL" id="CYKH01001111">
    <property type="protein sequence ID" value="CUG84194.1"/>
    <property type="molecule type" value="Genomic_DNA"/>
</dbReference>
<keyword evidence="3" id="KW-1185">Reference proteome</keyword>
<keyword evidence="1" id="KW-0732">Signal</keyword>
<protein>
    <recommendedName>
        <fullName evidence="4">Membrane-associated protein</fullName>
    </recommendedName>
</protein>
<accession>A0A0S4JB49</accession>
<proteinExistence type="predicted"/>
<evidence type="ECO:0008006" key="4">
    <source>
        <dbReference type="Google" id="ProtNLM"/>
    </source>
</evidence>
<evidence type="ECO:0000313" key="2">
    <source>
        <dbReference type="EMBL" id="CUG84194.1"/>
    </source>
</evidence>
<dbReference type="VEuPathDB" id="TriTrypDB:BSAL_88445"/>
<name>A0A0S4JB49_BODSA</name>
<dbReference type="OrthoDB" id="272696at2759"/>